<feature type="transmembrane region" description="Helical" evidence="1">
    <location>
        <begin position="12"/>
        <end position="33"/>
    </location>
</feature>
<keyword evidence="3" id="KW-1185">Reference proteome</keyword>
<dbReference type="OrthoDB" id="47652at2"/>
<dbReference type="Pfam" id="PF02325">
    <property type="entry name" value="CCB3_YggT"/>
    <property type="match status" value="1"/>
</dbReference>
<dbReference type="GO" id="GO:0016020">
    <property type="term" value="C:membrane"/>
    <property type="evidence" value="ECO:0007669"/>
    <property type="project" value="InterPro"/>
</dbReference>
<dbReference type="EMBL" id="WITJ01000012">
    <property type="protein sequence ID" value="MQW40085.1"/>
    <property type="molecule type" value="Genomic_DNA"/>
</dbReference>
<comment type="caution">
    <text evidence="2">The sequence shown here is derived from an EMBL/GenBank/DDBJ whole genome shotgun (WGS) entry which is preliminary data.</text>
</comment>
<proteinExistence type="predicted"/>
<organism evidence="2 3">
    <name type="scientific">Lactococcus hircilactis</name>
    <dbReference type="NCBI Taxonomy" id="1494462"/>
    <lineage>
        <taxon>Bacteria</taxon>
        <taxon>Bacillati</taxon>
        <taxon>Bacillota</taxon>
        <taxon>Bacilli</taxon>
        <taxon>Lactobacillales</taxon>
        <taxon>Streptococcaceae</taxon>
        <taxon>Lactococcus</taxon>
    </lineage>
</organism>
<evidence type="ECO:0000313" key="2">
    <source>
        <dbReference type="EMBL" id="MQW40085.1"/>
    </source>
</evidence>
<name>A0A7X1Z920_9LACT</name>
<keyword evidence="1" id="KW-0812">Transmembrane</keyword>
<sequence length="98" mass="11219">MTISTLGFIANFINILFILMNIYSWILVAYALMSWVPQIQTSSIGRILTRVARPYLSLFDRLPLRIAGLDLSVLVALISLQVIEQFIRIVFNMLVRSM</sequence>
<dbReference type="Proteomes" id="UP000439550">
    <property type="component" value="Unassembled WGS sequence"/>
</dbReference>
<dbReference type="AlphaFoldDB" id="A0A7X1Z920"/>
<evidence type="ECO:0000313" key="3">
    <source>
        <dbReference type="Proteomes" id="UP000439550"/>
    </source>
</evidence>
<evidence type="ECO:0000256" key="1">
    <source>
        <dbReference type="SAM" id="Phobius"/>
    </source>
</evidence>
<gene>
    <name evidence="2" type="ORF">GHI93_09115</name>
</gene>
<keyword evidence="1" id="KW-0472">Membrane</keyword>
<accession>A0A7X1Z920</accession>
<feature type="transmembrane region" description="Helical" evidence="1">
    <location>
        <begin position="71"/>
        <end position="91"/>
    </location>
</feature>
<dbReference type="InterPro" id="IPR003425">
    <property type="entry name" value="CCB3/YggT"/>
</dbReference>
<keyword evidence="1" id="KW-1133">Transmembrane helix</keyword>
<reference evidence="2 3" key="1">
    <citation type="submission" date="2019-10" db="EMBL/GenBank/DDBJ databases">
        <authorList>
            <person name="Dong K."/>
        </authorList>
    </citation>
    <scope>NUCLEOTIDE SEQUENCE [LARGE SCALE GENOMIC DNA]</scope>
    <source>
        <strain evidence="2 3">DSM 28960</strain>
    </source>
</reference>
<protein>
    <submittedName>
        <fullName evidence="2">YggT family protein</fullName>
    </submittedName>
</protein>